<dbReference type="PANTHER" id="PTHR38046">
    <property type="entry name" value="CRYPTIC LOCI REGULATOR 2"/>
    <property type="match status" value="1"/>
</dbReference>
<evidence type="ECO:0000259" key="2">
    <source>
        <dbReference type="Pfam" id="PF10383"/>
    </source>
</evidence>
<feature type="domain" description="Cryptic loci regulator 2 C-terminal" evidence="2">
    <location>
        <begin position="347"/>
        <end position="469"/>
    </location>
</feature>
<dbReference type="Pfam" id="PF10383">
    <property type="entry name" value="Clr2"/>
    <property type="match status" value="1"/>
</dbReference>
<name>A0A6A6P3X5_9PEZI</name>
<feature type="compositionally biased region" description="Polar residues" evidence="1">
    <location>
        <begin position="637"/>
        <end position="648"/>
    </location>
</feature>
<feature type="compositionally biased region" description="Acidic residues" evidence="1">
    <location>
        <begin position="653"/>
        <end position="663"/>
    </location>
</feature>
<dbReference type="GO" id="GO:0031934">
    <property type="term" value="C:mating-type region heterochromatin"/>
    <property type="evidence" value="ECO:0007669"/>
    <property type="project" value="TreeGrafter"/>
</dbReference>
<organism evidence="4 5">
    <name type="scientific">Lineolata rhizophorae</name>
    <dbReference type="NCBI Taxonomy" id="578093"/>
    <lineage>
        <taxon>Eukaryota</taxon>
        <taxon>Fungi</taxon>
        <taxon>Dikarya</taxon>
        <taxon>Ascomycota</taxon>
        <taxon>Pezizomycotina</taxon>
        <taxon>Dothideomycetes</taxon>
        <taxon>Dothideomycetes incertae sedis</taxon>
        <taxon>Lineolatales</taxon>
        <taxon>Lineolataceae</taxon>
        <taxon>Lineolata</taxon>
    </lineage>
</organism>
<dbReference type="OrthoDB" id="438224at2759"/>
<feature type="region of interest" description="Disordered" evidence="1">
    <location>
        <begin position="620"/>
        <end position="689"/>
    </location>
</feature>
<keyword evidence="5" id="KW-1185">Reference proteome</keyword>
<accession>A0A6A6P3X5</accession>
<dbReference type="Proteomes" id="UP000799766">
    <property type="component" value="Unassembled WGS sequence"/>
</dbReference>
<dbReference type="InterPro" id="IPR038986">
    <property type="entry name" value="Clr2"/>
</dbReference>
<dbReference type="AlphaFoldDB" id="A0A6A6P3X5"/>
<evidence type="ECO:0000313" key="4">
    <source>
        <dbReference type="EMBL" id="KAF2458163.1"/>
    </source>
</evidence>
<evidence type="ECO:0008006" key="6">
    <source>
        <dbReference type="Google" id="ProtNLM"/>
    </source>
</evidence>
<feature type="domain" description="Cryptic loci regulator 2 N-terminal" evidence="3">
    <location>
        <begin position="57"/>
        <end position="121"/>
    </location>
</feature>
<dbReference type="GO" id="GO:0033553">
    <property type="term" value="C:rDNA heterochromatin"/>
    <property type="evidence" value="ECO:0007669"/>
    <property type="project" value="TreeGrafter"/>
</dbReference>
<evidence type="ECO:0000256" key="1">
    <source>
        <dbReference type="SAM" id="MobiDB-lite"/>
    </source>
</evidence>
<dbReference type="Pfam" id="PF16761">
    <property type="entry name" value="Clr2_transil"/>
    <property type="match status" value="1"/>
</dbReference>
<evidence type="ECO:0000313" key="5">
    <source>
        <dbReference type="Proteomes" id="UP000799766"/>
    </source>
</evidence>
<gene>
    <name evidence="4" type="ORF">BDY21DRAFT_214352</name>
</gene>
<dbReference type="GO" id="GO:0070824">
    <property type="term" value="C:SHREC complex"/>
    <property type="evidence" value="ECO:0007669"/>
    <property type="project" value="InterPro"/>
</dbReference>
<dbReference type="GO" id="GO:0030466">
    <property type="term" value="P:silent mating-type cassette heterochromatin formation"/>
    <property type="evidence" value="ECO:0007669"/>
    <property type="project" value="TreeGrafter"/>
</dbReference>
<dbReference type="InterPro" id="IPR031915">
    <property type="entry name" value="Clr2_N"/>
</dbReference>
<reference evidence="4" key="1">
    <citation type="journal article" date="2020" name="Stud. Mycol.">
        <title>101 Dothideomycetes genomes: a test case for predicting lifestyles and emergence of pathogens.</title>
        <authorList>
            <person name="Haridas S."/>
            <person name="Albert R."/>
            <person name="Binder M."/>
            <person name="Bloem J."/>
            <person name="Labutti K."/>
            <person name="Salamov A."/>
            <person name="Andreopoulos B."/>
            <person name="Baker S."/>
            <person name="Barry K."/>
            <person name="Bills G."/>
            <person name="Bluhm B."/>
            <person name="Cannon C."/>
            <person name="Castanera R."/>
            <person name="Culley D."/>
            <person name="Daum C."/>
            <person name="Ezra D."/>
            <person name="Gonzalez J."/>
            <person name="Henrissat B."/>
            <person name="Kuo A."/>
            <person name="Liang C."/>
            <person name="Lipzen A."/>
            <person name="Lutzoni F."/>
            <person name="Magnuson J."/>
            <person name="Mondo S."/>
            <person name="Nolan M."/>
            <person name="Ohm R."/>
            <person name="Pangilinan J."/>
            <person name="Park H.-J."/>
            <person name="Ramirez L."/>
            <person name="Alfaro M."/>
            <person name="Sun H."/>
            <person name="Tritt A."/>
            <person name="Yoshinaga Y."/>
            <person name="Zwiers L.-H."/>
            <person name="Turgeon B."/>
            <person name="Goodwin S."/>
            <person name="Spatafora J."/>
            <person name="Crous P."/>
            <person name="Grigoriev I."/>
        </authorList>
    </citation>
    <scope>NUCLEOTIDE SEQUENCE</scope>
    <source>
        <strain evidence="4">ATCC 16933</strain>
    </source>
</reference>
<dbReference type="EMBL" id="MU001678">
    <property type="protein sequence ID" value="KAF2458163.1"/>
    <property type="molecule type" value="Genomic_DNA"/>
</dbReference>
<proteinExistence type="predicted"/>
<dbReference type="InterPro" id="IPR018839">
    <property type="entry name" value="Tscrpt-silencing_Clr2_C"/>
</dbReference>
<evidence type="ECO:0000259" key="3">
    <source>
        <dbReference type="Pfam" id="PF16761"/>
    </source>
</evidence>
<protein>
    <recommendedName>
        <fullName evidence="6">Cryptic loci regulator 2 N-terminal domain-containing protein</fullName>
    </recommendedName>
</protein>
<dbReference type="PANTHER" id="PTHR38046:SF1">
    <property type="entry name" value="CRYPTIC LOCI REGULATOR 2"/>
    <property type="match status" value="1"/>
</dbReference>
<sequence length="689" mass="77868">MAQPVIIPLPSSFSDGDPNHQPGKHGTYLVDPPTIYLEKLADWWMRHRGQKAENVRYRFDRLPSGYRCFGKARLQNPKLSDKWLYGHPKHSTYDSPLKFWPHFRALMENGGNPTGCDCVVCGGRKDTNKSSGKLGRPKLADSVRTDEEGTPDVYRELIDGLRKDGSLDIEIREPMSMDWRATREGTEAMIAKAMTQPNWIPRIGEIVLFVRTIEDWQEISMDHETGEYKIFDKTTNASGRFPSWEAGYVSELAEEDVSLNDLVMETKKSMGRNYSGFRIEAFAAGPQHKYVPLHQIRPFFLWERLLKGLDIRLYHASIIIAMKYMSSVSLLEKFHFRGTWPKGTILCKGVYLGAELLLVGDTIRLFPGPEPGHDPAKVTDVIQLTSIRLELSDLDKASANDYDDGRPYNLAIRLGGRRYTLDPDKATGYAPLSPHQCPEVLHQYDDWYYTHDPSKFVDVPFNRVLGRCYDGEAMLLWCADANSSESTPDISTGVAAVRYGRHHSTKRDPRIPDGKRWYWADCRAQQLELDTFNGHYTADRDPERDPKVLKKHCKVMMGVAQEEDRQELKQPNMEQRHLHGYAASSSMVRSALHDDNVPTTGGESESDVAIAAAMMAEAHDEEMPSDSQPFGRKRSRSVASRGSKTVVPTINVEDSEIESDDQLAADMAGQEFGIGSSRGMGSMPKKHKY</sequence>